<reference evidence="7 8" key="1">
    <citation type="journal article" date="2011" name="Stand. Genomic Sci.">
        <title>Non-contiguous finished genome sequence and contextual data of the filamentous soil bacterium Ktedonobacter racemifer type strain (SOSP1-21).</title>
        <authorList>
            <person name="Chang Y.J."/>
            <person name="Land M."/>
            <person name="Hauser L."/>
            <person name="Chertkov O."/>
            <person name="Del Rio T.G."/>
            <person name="Nolan M."/>
            <person name="Copeland A."/>
            <person name="Tice H."/>
            <person name="Cheng J.F."/>
            <person name="Lucas S."/>
            <person name="Han C."/>
            <person name="Goodwin L."/>
            <person name="Pitluck S."/>
            <person name="Ivanova N."/>
            <person name="Ovchinikova G."/>
            <person name="Pati A."/>
            <person name="Chen A."/>
            <person name="Palaniappan K."/>
            <person name="Mavromatis K."/>
            <person name="Liolios K."/>
            <person name="Brettin T."/>
            <person name="Fiebig A."/>
            <person name="Rohde M."/>
            <person name="Abt B."/>
            <person name="Goker M."/>
            <person name="Detter J.C."/>
            <person name="Woyke T."/>
            <person name="Bristow J."/>
            <person name="Eisen J.A."/>
            <person name="Markowitz V."/>
            <person name="Hugenholtz P."/>
            <person name="Kyrpides N.C."/>
            <person name="Klenk H.P."/>
            <person name="Lapidus A."/>
        </authorList>
    </citation>
    <scope>NUCLEOTIDE SEQUENCE [LARGE SCALE GENOMIC DNA]</scope>
    <source>
        <strain evidence="8">DSM 44963</strain>
    </source>
</reference>
<evidence type="ECO:0000313" key="8">
    <source>
        <dbReference type="Proteomes" id="UP000004508"/>
    </source>
</evidence>
<dbReference type="SMART" id="SM00857">
    <property type="entry name" value="Resolvase"/>
    <property type="match status" value="1"/>
</dbReference>
<dbReference type="Proteomes" id="UP000004508">
    <property type="component" value="Unassembled WGS sequence"/>
</dbReference>
<accession>D6TXL4</accession>
<dbReference type="GO" id="GO:0006355">
    <property type="term" value="P:regulation of DNA-templated transcription"/>
    <property type="evidence" value="ECO:0007669"/>
    <property type="project" value="InterPro"/>
</dbReference>
<dbReference type="OrthoDB" id="155141at2"/>
<dbReference type="Pfam" id="PF13411">
    <property type="entry name" value="MerR_1"/>
    <property type="match status" value="1"/>
</dbReference>
<dbReference type="FunFam" id="3.40.50.1390:FF:000002">
    <property type="entry name" value="ORF1 in transposon ISC1904"/>
    <property type="match status" value="1"/>
</dbReference>
<protein>
    <submittedName>
        <fullName evidence="7">Resolvase domain protein</fullName>
    </submittedName>
</protein>
<proteinExistence type="predicted"/>
<dbReference type="PANTHER" id="PTHR36172">
    <property type="match status" value="1"/>
</dbReference>
<name>D6TXL4_KTERA</name>
<dbReference type="Gene3D" id="1.10.287.2170">
    <property type="match status" value="1"/>
</dbReference>
<dbReference type="eggNOG" id="COG2452">
    <property type="taxonomic scope" value="Bacteria"/>
</dbReference>
<dbReference type="InterPro" id="IPR006119">
    <property type="entry name" value="Resolv_N"/>
</dbReference>
<keyword evidence="3" id="KW-0233">DNA recombination</keyword>
<dbReference type="GO" id="GO:0003677">
    <property type="term" value="F:DNA binding"/>
    <property type="evidence" value="ECO:0007669"/>
    <property type="project" value="UniProtKB-KW"/>
</dbReference>
<dbReference type="Gene3D" id="3.40.50.1390">
    <property type="entry name" value="Resolvase, N-terminal catalytic domain"/>
    <property type="match status" value="1"/>
</dbReference>
<dbReference type="SUPFAM" id="SSF46955">
    <property type="entry name" value="Putative DNA-binding domain"/>
    <property type="match status" value="1"/>
</dbReference>
<evidence type="ECO:0000256" key="3">
    <source>
        <dbReference type="ARBA" id="ARBA00023172"/>
    </source>
</evidence>
<sequence>MEHTYSPKHFSKLVGVSVFTLQRWDRNGTLKAHRTPTNRRYYTHDQYLQYRGLVASSQGKTIAYARVSSPSQKSDLATQKDALRAYCLEHHIKVDQWIEDIGSALNYKRKGFNQIIEEIELGAVKRLVIGYEDRFVRFGYDWFESFCERHGTEILVVNGEALSPNEELVKDLLAIITVFSARLHGLRSHKNTIRAAALGKEITDDQSAQDPAPSHS</sequence>
<evidence type="ECO:0000313" key="7">
    <source>
        <dbReference type="EMBL" id="EFH84947.1"/>
    </source>
</evidence>
<dbReference type="CDD" id="cd03769">
    <property type="entry name" value="SR_IS607_transposase_like"/>
    <property type="match status" value="1"/>
</dbReference>
<evidence type="ECO:0000256" key="2">
    <source>
        <dbReference type="ARBA" id="ARBA00023125"/>
    </source>
</evidence>
<dbReference type="PROSITE" id="PS00397">
    <property type="entry name" value="RECOMBINASES_1"/>
    <property type="match status" value="1"/>
</dbReference>
<dbReference type="GO" id="GO:0015074">
    <property type="term" value="P:DNA integration"/>
    <property type="evidence" value="ECO:0007669"/>
    <property type="project" value="UniProtKB-KW"/>
</dbReference>
<dbReference type="InParanoid" id="D6TXL4"/>
<keyword evidence="1" id="KW-0229">DNA integration</keyword>
<feature type="active site" description="O-(5'-phospho-DNA)-serine intermediate" evidence="4 5">
    <location>
        <position position="68"/>
    </location>
</feature>
<feature type="domain" description="Resolvase/invertase-type recombinase catalytic" evidence="6">
    <location>
        <begin position="60"/>
        <end position="203"/>
    </location>
</feature>
<dbReference type="PROSITE" id="PS51736">
    <property type="entry name" value="RECOMBINASES_3"/>
    <property type="match status" value="1"/>
</dbReference>
<organism evidence="7 8">
    <name type="scientific">Ktedonobacter racemifer DSM 44963</name>
    <dbReference type="NCBI Taxonomy" id="485913"/>
    <lineage>
        <taxon>Bacteria</taxon>
        <taxon>Bacillati</taxon>
        <taxon>Chloroflexota</taxon>
        <taxon>Ktedonobacteria</taxon>
        <taxon>Ktedonobacterales</taxon>
        <taxon>Ktedonobacteraceae</taxon>
        <taxon>Ktedonobacter</taxon>
    </lineage>
</organism>
<keyword evidence="2" id="KW-0238">DNA-binding</keyword>
<dbReference type="EMBL" id="ADVG01000003">
    <property type="protein sequence ID" value="EFH84947.1"/>
    <property type="molecule type" value="Genomic_DNA"/>
</dbReference>
<comment type="caution">
    <text evidence="7">The sequence shown here is derived from an EMBL/GenBank/DDBJ whole genome shotgun (WGS) entry which is preliminary data.</text>
</comment>
<dbReference type="Pfam" id="PF00239">
    <property type="entry name" value="Resolvase"/>
    <property type="match status" value="1"/>
</dbReference>
<dbReference type="InterPro" id="IPR048046">
    <property type="entry name" value="Transpos_IS607"/>
</dbReference>
<evidence type="ECO:0000256" key="5">
    <source>
        <dbReference type="PROSITE-ProRule" id="PRU10137"/>
    </source>
</evidence>
<dbReference type="NCBIfam" id="NF033518">
    <property type="entry name" value="transpos_IS607"/>
    <property type="match status" value="1"/>
</dbReference>
<dbReference type="InterPro" id="IPR036162">
    <property type="entry name" value="Resolvase-like_N_sf"/>
</dbReference>
<dbReference type="SUPFAM" id="SSF53041">
    <property type="entry name" value="Resolvase-like"/>
    <property type="match status" value="1"/>
</dbReference>
<gene>
    <name evidence="7" type="ORF">Krac_6075</name>
</gene>
<dbReference type="Gene3D" id="1.10.1660.10">
    <property type="match status" value="1"/>
</dbReference>
<dbReference type="PANTHER" id="PTHR36172:SF1">
    <property type="entry name" value="RESOLVASE-RELATED"/>
    <property type="match status" value="1"/>
</dbReference>
<dbReference type="InterPro" id="IPR006118">
    <property type="entry name" value="Recombinase_CS"/>
</dbReference>
<evidence type="ECO:0000256" key="1">
    <source>
        <dbReference type="ARBA" id="ARBA00022908"/>
    </source>
</evidence>
<dbReference type="InterPro" id="IPR000551">
    <property type="entry name" value="MerR-type_HTH_dom"/>
</dbReference>
<evidence type="ECO:0000256" key="4">
    <source>
        <dbReference type="PIRSR" id="PIRSR606118-50"/>
    </source>
</evidence>
<dbReference type="InterPro" id="IPR051491">
    <property type="entry name" value="Recombinase/Transposase-rel"/>
</dbReference>
<dbReference type="InterPro" id="IPR041718">
    <property type="entry name" value="IS607_transposase-like"/>
</dbReference>
<dbReference type="AlphaFoldDB" id="D6TXL4"/>
<evidence type="ECO:0000259" key="6">
    <source>
        <dbReference type="PROSITE" id="PS51736"/>
    </source>
</evidence>
<dbReference type="GO" id="GO:0000150">
    <property type="term" value="F:DNA strand exchange activity"/>
    <property type="evidence" value="ECO:0007669"/>
    <property type="project" value="InterPro"/>
</dbReference>
<dbReference type="RefSeq" id="WP_007916842.1">
    <property type="nucleotide sequence ID" value="NZ_ADVG01000003.1"/>
</dbReference>
<dbReference type="FunCoup" id="D6TXL4">
    <property type="interactions" value="37"/>
</dbReference>
<dbReference type="InterPro" id="IPR009061">
    <property type="entry name" value="DNA-bd_dom_put_sf"/>
</dbReference>
<keyword evidence="8" id="KW-1185">Reference proteome</keyword>